<reference evidence="1" key="1">
    <citation type="submission" date="2013-10" db="EMBL/GenBank/DDBJ databases">
        <title>Genomic analysis of the causative agents of coccidiosis in chickens.</title>
        <authorList>
            <person name="Reid A.J."/>
            <person name="Blake D."/>
            <person name="Billington K."/>
            <person name="Browne H."/>
            <person name="Dunn M."/>
            <person name="Hung S."/>
            <person name="Kawahara F."/>
            <person name="Miranda-Saavedra D."/>
            <person name="Mourier T."/>
            <person name="Nagra H."/>
            <person name="Otto T.D."/>
            <person name="Rawlings N."/>
            <person name="Sanchez A."/>
            <person name="Sanders M."/>
            <person name="Subramaniam C."/>
            <person name="Tay Y."/>
            <person name="Dear P."/>
            <person name="Doerig C."/>
            <person name="Gruber A."/>
            <person name="Parkinson J."/>
            <person name="Shirley M."/>
            <person name="Wan K.L."/>
            <person name="Berriman M."/>
            <person name="Tomley F."/>
            <person name="Pain A."/>
        </authorList>
    </citation>
    <scope>NUCLEOTIDE SEQUENCE [LARGE SCALE GENOMIC DNA]</scope>
    <source>
        <strain evidence="1">Weybridge</strain>
    </source>
</reference>
<dbReference type="OrthoDB" id="8533at5800"/>
<accession>U6MHH0</accession>
<gene>
    <name evidence="1" type="ORF">EMWEY_00046350</name>
</gene>
<feature type="non-terminal residue" evidence="1">
    <location>
        <position position="1"/>
    </location>
</feature>
<dbReference type="EMBL" id="HG722281">
    <property type="protein sequence ID" value="CDJ61914.1"/>
    <property type="molecule type" value="Genomic_DNA"/>
</dbReference>
<dbReference type="Proteomes" id="UP000030763">
    <property type="component" value="Unassembled WGS sequence"/>
</dbReference>
<evidence type="ECO:0000313" key="1">
    <source>
        <dbReference type="EMBL" id="CDJ61914.1"/>
    </source>
</evidence>
<dbReference type="AlphaFoldDB" id="U6MHH0"/>
<proteinExistence type="predicted"/>
<organism evidence="1 2">
    <name type="scientific">Eimeria maxima</name>
    <name type="common">Coccidian parasite</name>
    <dbReference type="NCBI Taxonomy" id="5804"/>
    <lineage>
        <taxon>Eukaryota</taxon>
        <taxon>Sar</taxon>
        <taxon>Alveolata</taxon>
        <taxon>Apicomplexa</taxon>
        <taxon>Conoidasida</taxon>
        <taxon>Coccidia</taxon>
        <taxon>Eucoccidiorida</taxon>
        <taxon>Eimeriorina</taxon>
        <taxon>Eimeriidae</taxon>
        <taxon>Eimeria</taxon>
    </lineage>
</organism>
<name>U6MHH0_EIMMA</name>
<dbReference type="GeneID" id="25338621"/>
<dbReference type="RefSeq" id="XP_013338564.1">
    <property type="nucleotide sequence ID" value="XM_013483110.1"/>
</dbReference>
<keyword evidence="2" id="KW-1185">Reference proteome</keyword>
<evidence type="ECO:0000313" key="2">
    <source>
        <dbReference type="Proteomes" id="UP000030763"/>
    </source>
</evidence>
<sequence>FGLLEETTINYAERQKETEEKLKAIISYKEQQLQESEKQRDILQQLESSAKGRVEEVLLSARREAAEKDATAAAALRQEVIG</sequence>
<protein>
    <submittedName>
        <fullName evidence="1">Uncharacterized protein</fullName>
    </submittedName>
</protein>
<dbReference type="VEuPathDB" id="ToxoDB:EMWEY_00046350"/>
<reference evidence="1" key="2">
    <citation type="submission" date="2013-10" db="EMBL/GenBank/DDBJ databases">
        <authorList>
            <person name="Aslett M."/>
        </authorList>
    </citation>
    <scope>NUCLEOTIDE SEQUENCE [LARGE SCALE GENOMIC DNA]</scope>
    <source>
        <strain evidence="1">Weybridge</strain>
    </source>
</reference>